<feature type="compositionally biased region" description="Acidic residues" evidence="2">
    <location>
        <begin position="172"/>
        <end position="182"/>
    </location>
</feature>
<dbReference type="InterPro" id="IPR007303">
    <property type="entry name" value="TIP41-like"/>
</dbReference>
<dbReference type="GO" id="GO:0005829">
    <property type="term" value="C:cytosol"/>
    <property type="evidence" value="ECO:0007669"/>
    <property type="project" value="TreeGrafter"/>
</dbReference>
<evidence type="ECO:0000313" key="3">
    <source>
        <dbReference type="EMBL" id="TRM67914.1"/>
    </source>
</evidence>
<feature type="compositionally biased region" description="Polar residues" evidence="2">
    <location>
        <begin position="127"/>
        <end position="141"/>
    </location>
</feature>
<protein>
    <submittedName>
        <fullName evidence="3">TIP41-like family-domain-containing protein</fullName>
    </submittedName>
</protein>
<feature type="region of interest" description="Disordered" evidence="2">
    <location>
        <begin position="157"/>
        <end position="211"/>
    </location>
</feature>
<feature type="compositionally biased region" description="Low complexity" evidence="2">
    <location>
        <begin position="184"/>
        <end position="194"/>
    </location>
</feature>
<organism evidence="3 4">
    <name type="scientific">Schizophyllum amplum</name>
    <dbReference type="NCBI Taxonomy" id="97359"/>
    <lineage>
        <taxon>Eukaryota</taxon>
        <taxon>Fungi</taxon>
        <taxon>Dikarya</taxon>
        <taxon>Basidiomycota</taxon>
        <taxon>Agaricomycotina</taxon>
        <taxon>Agaricomycetes</taxon>
        <taxon>Agaricomycetidae</taxon>
        <taxon>Agaricales</taxon>
        <taxon>Schizophyllaceae</taxon>
        <taxon>Schizophyllum</taxon>
    </lineage>
</organism>
<dbReference type="PANTHER" id="PTHR21021">
    <property type="entry name" value="GAF/PUTATIVE CYTOSKELETAL PROTEIN"/>
    <property type="match status" value="1"/>
</dbReference>
<comment type="caution">
    <text evidence="3">The sequence shown here is derived from an EMBL/GenBank/DDBJ whole genome shotgun (WGS) entry which is preliminary data.</text>
</comment>
<dbReference type="GO" id="GO:0031929">
    <property type="term" value="P:TOR signaling"/>
    <property type="evidence" value="ECO:0007669"/>
    <property type="project" value="TreeGrafter"/>
</dbReference>
<reference evidence="3 4" key="1">
    <citation type="journal article" date="2019" name="New Phytol.">
        <title>Comparative genomics reveals unique wood-decay strategies and fruiting body development in the Schizophyllaceae.</title>
        <authorList>
            <person name="Almasi E."/>
            <person name="Sahu N."/>
            <person name="Krizsan K."/>
            <person name="Balint B."/>
            <person name="Kovacs G.M."/>
            <person name="Kiss B."/>
            <person name="Cseklye J."/>
            <person name="Drula E."/>
            <person name="Henrissat B."/>
            <person name="Nagy I."/>
            <person name="Chovatia M."/>
            <person name="Adam C."/>
            <person name="LaButti K."/>
            <person name="Lipzen A."/>
            <person name="Riley R."/>
            <person name="Grigoriev I.V."/>
            <person name="Nagy L.G."/>
        </authorList>
    </citation>
    <scope>NUCLEOTIDE SEQUENCE [LARGE SCALE GENOMIC DNA]</scope>
    <source>
        <strain evidence="3 4">NL-1724</strain>
    </source>
</reference>
<evidence type="ECO:0000313" key="4">
    <source>
        <dbReference type="Proteomes" id="UP000320762"/>
    </source>
</evidence>
<dbReference type="InterPro" id="IPR051330">
    <property type="entry name" value="Phosphatase_reg/MetRdx"/>
</dbReference>
<keyword evidence="4" id="KW-1185">Reference proteome</keyword>
<dbReference type="Pfam" id="PF04176">
    <property type="entry name" value="TIP41"/>
    <property type="match status" value="1"/>
</dbReference>
<dbReference type="EMBL" id="VDMD01000002">
    <property type="protein sequence ID" value="TRM67914.1"/>
    <property type="molecule type" value="Genomic_DNA"/>
</dbReference>
<evidence type="ECO:0000256" key="2">
    <source>
        <dbReference type="SAM" id="MobiDB-lite"/>
    </source>
</evidence>
<dbReference type="STRING" id="97359.A0A550CSZ9"/>
<evidence type="ECO:0000256" key="1">
    <source>
        <dbReference type="ARBA" id="ARBA00006658"/>
    </source>
</evidence>
<dbReference type="Proteomes" id="UP000320762">
    <property type="component" value="Unassembled WGS sequence"/>
</dbReference>
<sequence>MTESNLPPHKLYESVNARTVHLTEPDWYITASTNPISSIPQCAQMQSSLDLPAIPEMTFGGNFLLLEHRPSGWKYAFTCADALKGVKKDEDANGKGMIKVNYADAWMKSRYVVYARRMPDDNETRSTDPNSSLPMPKTVQTRPCDWTFTTTYKGHRLSPNDEWPNAPSYADDGAESDAEDEGPSTSQSSVPSASKEFKWQPADPTNSSHAIPLTELIRPDPIVFYAEVPLFEDELHDNGASSLLVRIRVMPACVFLLARFTLRVDNVLFRTYDTRMYSSYSPGPNGKTVVVRESSGWEAEYSKVKQLLPDPNDLTLLTNPTWIAQVLAEKLPGSQRRGAGTGWDGMGKKAEVLEL</sequence>
<dbReference type="PANTHER" id="PTHR21021:SF16">
    <property type="entry name" value="TIP41-LIKE PROTEIN"/>
    <property type="match status" value="1"/>
</dbReference>
<comment type="similarity">
    <text evidence="1">Belongs to the TIP41 family.</text>
</comment>
<proteinExistence type="inferred from homology"/>
<name>A0A550CSZ9_9AGAR</name>
<feature type="region of interest" description="Disordered" evidence="2">
    <location>
        <begin position="120"/>
        <end position="141"/>
    </location>
</feature>
<gene>
    <name evidence="3" type="ORF">BD626DRAFT_480177</name>
</gene>
<dbReference type="AlphaFoldDB" id="A0A550CSZ9"/>
<accession>A0A550CSZ9</accession>
<dbReference type="OrthoDB" id="10253878at2759"/>